<gene>
    <name evidence="1" type="ORF">LCGC14_1884360</name>
</gene>
<feature type="non-terminal residue" evidence="1">
    <location>
        <position position="48"/>
    </location>
</feature>
<sequence length="48" mass="5178">MRCGCQEGSTPIKDVLDENVVTMILKFDTTTGKVLVGGPMDNKVLCYG</sequence>
<dbReference type="EMBL" id="LAZR01019453">
    <property type="protein sequence ID" value="KKL92474.1"/>
    <property type="molecule type" value="Genomic_DNA"/>
</dbReference>
<proteinExistence type="predicted"/>
<name>A0A0F9G1A4_9ZZZZ</name>
<dbReference type="AlphaFoldDB" id="A0A0F9G1A4"/>
<comment type="caution">
    <text evidence="1">The sequence shown here is derived from an EMBL/GenBank/DDBJ whole genome shotgun (WGS) entry which is preliminary data.</text>
</comment>
<evidence type="ECO:0000313" key="1">
    <source>
        <dbReference type="EMBL" id="KKL92474.1"/>
    </source>
</evidence>
<reference evidence="1" key="1">
    <citation type="journal article" date="2015" name="Nature">
        <title>Complex archaea that bridge the gap between prokaryotes and eukaryotes.</title>
        <authorList>
            <person name="Spang A."/>
            <person name="Saw J.H."/>
            <person name="Jorgensen S.L."/>
            <person name="Zaremba-Niedzwiedzka K."/>
            <person name="Martijn J."/>
            <person name="Lind A.E."/>
            <person name="van Eijk R."/>
            <person name="Schleper C."/>
            <person name="Guy L."/>
            <person name="Ettema T.J."/>
        </authorList>
    </citation>
    <scope>NUCLEOTIDE SEQUENCE</scope>
</reference>
<protein>
    <submittedName>
        <fullName evidence="1">Uncharacterized protein</fullName>
    </submittedName>
</protein>
<organism evidence="1">
    <name type="scientific">marine sediment metagenome</name>
    <dbReference type="NCBI Taxonomy" id="412755"/>
    <lineage>
        <taxon>unclassified sequences</taxon>
        <taxon>metagenomes</taxon>
        <taxon>ecological metagenomes</taxon>
    </lineage>
</organism>
<accession>A0A0F9G1A4</accession>